<feature type="region of interest" description="Disordered" evidence="1">
    <location>
        <begin position="1"/>
        <end position="32"/>
    </location>
</feature>
<comment type="caution">
    <text evidence="2">The sequence shown here is derived from an EMBL/GenBank/DDBJ whole genome shotgun (WGS) entry which is preliminary data.</text>
</comment>
<evidence type="ECO:0000256" key="1">
    <source>
        <dbReference type="SAM" id="MobiDB-lite"/>
    </source>
</evidence>
<reference evidence="2 3" key="1">
    <citation type="submission" date="2020-03" db="EMBL/GenBank/DDBJ databases">
        <authorList>
            <person name="Sun Q."/>
        </authorList>
    </citation>
    <scope>NUCLEOTIDE SEQUENCE [LARGE SCALE GENOMIC DNA]</scope>
    <source>
        <strain evidence="2 3">KACC 21451</strain>
    </source>
</reference>
<feature type="compositionally biased region" description="Basic and acidic residues" evidence="1">
    <location>
        <begin position="21"/>
        <end position="32"/>
    </location>
</feature>
<evidence type="ECO:0000313" key="3">
    <source>
        <dbReference type="Proteomes" id="UP000587942"/>
    </source>
</evidence>
<name>A0A846TV69_9BACI</name>
<sequence>MSVIRAMTDKNRRISSKSVRHQGDDGQKQVERQQKMSVIKIMTDKNSWNASKKCPSSRS</sequence>
<accession>A0A846TV69</accession>
<gene>
    <name evidence="2" type="ORF">GWK17_22260</name>
</gene>
<protein>
    <submittedName>
        <fullName evidence="2">Uncharacterized protein</fullName>
    </submittedName>
</protein>
<dbReference type="EMBL" id="JAAVUM010000028">
    <property type="protein sequence ID" value="NKE08165.1"/>
    <property type="molecule type" value="Genomic_DNA"/>
</dbReference>
<dbReference type="AlphaFoldDB" id="A0A846TV69"/>
<dbReference type="Proteomes" id="UP000587942">
    <property type="component" value="Unassembled WGS sequence"/>
</dbReference>
<evidence type="ECO:0000313" key="2">
    <source>
        <dbReference type="EMBL" id="NKE08165.1"/>
    </source>
</evidence>
<proteinExistence type="predicted"/>
<organism evidence="2 3">
    <name type="scientific">Mesobacillus selenatarsenatis</name>
    <dbReference type="NCBI Taxonomy" id="388741"/>
    <lineage>
        <taxon>Bacteria</taxon>
        <taxon>Bacillati</taxon>
        <taxon>Bacillota</taxon>
        <taxon>Bacilli</taxon>
        <taxon>Bacillales</taxon>
        <taxon>Bacillaceae</taxon>
        <taxon>Mesobacillus</taxon>
    </lineage>
</organism>